<dbReference type="EMBL" id="ASTJ01000030">
    <property type="protein sequence ID" value="EPC01722.1"/>
    <property type="molecule type" value="Genomic_DNA"/>
</dbReference>
<dbReference type="PANTHER" id="PTHR10224">
    <property type="entry name" value="ES1 PROTEIN HOMOLOG, MITOCHONDRIAL"/>
    <property type="match status" value="1"/>
</dbReference>
<comment type="function">
    <text evidence="1">Displays glyoxalase activity, catalyzing the conversion of glyoxal to glycolate.</text>
</comment>
<evidence type="ECO:0000313" key="2">
    <source>
        <dbReference type="EMBL" id="EPC01722.1"/>
    </source>
</evidence>
<evidence type="ECO:0000256" key="1">
    <source>
        <dbReference type="PIRNR" id="PIRNR006320"/>
    </source>
</evidence>
<dbReference type="PIRSF" id="PIRSF006320">
    <property type="entry name" value="Elb2"/>
    <property type="match status" value="1"/>
</dbReference>
<evidence type="ECO:0000313" key="3">
    <source>
        <dbReference type="Proteomes" id="UP000014463"/>
    </source>
</evidence>
<organism evidence="2 3">
    <name type="scientific">Litchfieldella anticariensis (strain DSM 16096 / CECT 5854 / CIP 108499 / LMG 22089 / FP35)</name>
    <name type="common">Halomonas anticariensis</name>
    <dbReference type="NCBI Taxonomy" id="1121939"/>
    <lineage>
        <taxon>Bacteria</taxon>
        <taxon>Pseudomonadati</taxon>
        <taxon>Pseudomonadota</taxon>
        <taxon>Gammaproteobacteria</taxon>
        <taxon>Oceanospirillales</taxon>
        <taxon>Halomonadaceae</taxon>
        <taxon>Litchfieldella</taxon>
    </lineage>
</organism>
<dbReference type="eggNOG" id="COG3155">
    <property type="taxonomic scope" value="Bacteria"/>
</dbReference>
<dbReference type="InterPro" id="IPR026041">
    <property type="entry name" value="ElbB"/>
</dbReference>
<proteinExistence type="inferred from homology"/>
<dbReference type="PATRIC" id="fig|1121939.11.peg.2807"/>
<keyword evidence="1" id="KW-0456">Lyase</keyword>
<comment type="catalytic activity">
    <reaction evidence="1">
        <text>glyoxal + H2O = glycolate + H(+)</text>
        <dbReference type="Rhea" id="RHEA:51672"/>
        <dbReference type="ChEBI" id="CHEBI:15377"/>
        <dbReference type="ChEBI" id="CHEBI:15378"/>
        <dbReference type="ChEBI" id="CHEBI:29805"/>
        <dbReference type="ChEBI" id="CHEBI:34779"/>
    </reaction>
</comment>
<dbReference type="CDD" id="cd03133">
    <property type="entry name" value="GATase1_ES1"/>
    <property type="match status" value="1"/>
</dbReference>
<sequence length="219" mass="23481">MKNQVAVILAGCGVQDGTEIHEATLALLRLDQRGIAYRCFAPDIEQHHVVDHMSGEVVEGERRNVLVEAARLVRGEIEPLEGIKPGDFDGLIIPGGFGVAKNLSDFFEAGADMEVLPLLRDKVVAFHEAGKPIGLMCIAPVLVPHLLGAGIPVTVGHDPSVAGAISAMGGLHRSCKVDEIVVDHEHRVITTPAYMLGERISDVASGIFKLVDKLDEMMN</sequence>
<dbReference type="InterPro" id="IPR029062">
    <property type="entry name" value="Class_I_gatase-like"/>
</dbReference>
<dbReference type="SUPFAM" id="SSF52317">
    <property type="entry name" value="Class I glutamine amidotransferase-like"/>
    <property type="match status" value="1"/>
</dbReference>
<keyword evidence="3" id="KW-1185">Reference proteome</keyword>
<dbReference type="RefSeq" id="WP_016417317.1">
    <property type="nucleotide sequence ID" value="NZ_KE332391.1"/>
</dbReference>
<protein>
    <recommendedName>
        <fullName evidence="1">Glyoxalase</fullName>
    </recommendedName>
</protein>
<comment type="similarity">
    <text evidence="1">Belongs to the peptidase C56 family.</text>
</comment>
<name>S2KHW0_LITA3</name>
<dbReference type="Proteomes" id="UP000014463">
    <property type="component" value="Unassembled WGS sequence"/>
</dbReference>
<dbReference type="GO" id="GO:0016829">
    <property type="term" value="F:lyase activity"/>
    <property type="evidence" value="ECO:0007669"/>
    <property type="project" value="UniProtKB-UniRule"/>
</dbReference>
<dbReference type="Gene3D" id="3.40.50.880">
    <property type="match status" value="1"/>
</dbReference>
<gene>
    <name evidence="2" type="ORF">L861_21075</name>
</gene>
<reference evidence="2 3" key="1">
    <citation type="journal article" date="2013" name="Genome Announc.">
        <title>Draft genome sequence of the moderately halophilic gammaproteobacterium Halomonas anticariensis FP35.</title>
        <authorList>
            <person name="Tahrioui A."/>
            <person name="Quesada E."/>
            <person name="Llamas I."/>
        </authorList>
    </citation>
    <scope>NUCLEOTIDE SEQUENCE [LARGE SCALE GENOMIC DNA]</scope>
    <source>
        <strain evidence="3">DSM 16096 / CECT 5854 / LMG 22089 / FP35</strain>
    </source>
</reference>
<accession>S2KHW0</accession>
<dbReference type="STRING" id="1121939.L861_21075"/>
<dbReference type="OrthoDB" id="5605062at2"/>
<dbReference type="AlphaFoldDB" id="S2KHW0"/>
<comment type="caution">
    <text evidence="2">The sequence shown here is derived from an EMBL/GenBank/DDBJ whole genome shotgun (WGS) entry which is preliminary data.</text>
</comment>
<dbReference type="NCBIfam" id="NF008747">
    <property type="entry name" value="PRK11780.1"/>
    <property type="match status" value="1"/>
</dbReference>
<dbReference type="PANTHER" id="PTHR10224:SF12">
    <property type="entry name" value="GLYOXALASE ELBB"/>
    <property type="match status" value="1"/>
</dbReference>